<evidence type="ECO:0000313" key="1">
    <source>
        <dbReference type="EMBL" id="CAG7719630.1"/>
    </source>
</evidence>
<comment type="caution">
    <text evidence="1">The sequence shown here is derived from an EMBL/GenBank/DDBJ whole genome shotgun (WGS) entry which is preliminary data.</text>
</comment>
<feature type="non-terminal residue" evidence="1">
    <location>
        <position position="1"/>
    </location>
</feature>
<accession>A0A8J2JLP4</accession>
<gene>
    <name evidence="1" type="ORF">AFUS01_LOCUS8945</name>
</gene>
<dbReference type="AlphaFoldDB" id="A0A8J2JLP4"/>
<protein>
    <submittedName>
        <fullName evidence="1">Uncharacterized protein</fullName>
    </submittedName>
</protein>
<proteinExistence type="predicted"/>
<dbReference type="EMBL" id="CAJVCH010063052">
    <property type="protein sequence ID" value="CAG7719630.1"/>
    <property type="molecule type" value="Genomic_DNA"/>
</dbReference>
<sequence length="56" mass="6198">SFDTEWTKIINGSLDFLGLNHYSSHIIYPTKGGPPGLDSDSDTASYYDATWPKFLG</sequence>
<dbReference type="OrthoDB" id="65569at2759"/>
<evidence type="ECO:0000313" key="2">
    <source>
        <dbReference type="Proteomes" id="UP000708208"/>
    </source>
</evidence>
<name>A0A8J2JLP4_9HEXA</name>
<dbReference type="Proteomes" id="UP000708208">
    <property type="component" value="Unassembled WGS sequence"/>
</dbReference>
<reference evidence="1" key="1">
    <citation type="submission" date="2021-06" db="EMBL/GenBank/DDBJ databases">
        <authorList>
            <person name="Hodson N. C."/>
            <person name="Mongue J. A."/>
            <person name="Jaron S. K."/>
        </authorList>
    </citation>
    <scope>NUCLEOTIDE SEQUENCE</scope>
</reference>
<keyword evidence="2" id="KW-1185">Reference proteome</keyword>
<feature type="non-terminal residue" evidence="1">
    <location>
        <position position="56"/>
    </location>
</feature>
<organism evidence="1 2">
    <name type="scientific">Allacma fusca</name>
    <dbReference type="NCBI Taxonomy" id="39272"/>
    <lineage>
        <taxon>Eukaryota</taxon>
        <taxon>Metazoa</taxon>
        <taxon>Ecdysozoa</taxon>
        <taxon>Arthropoda</taxon>
        <taxon>Hexapoda</taxon>
        <taxon>Collembola</taxon>
        <taxon>Symphypleona</taxon>
        <taxon>Sminthuridae</taxon>
        <taxon>Allacma</taxon>
    </lineage>
</organism>